<evidence type="ECO:0000256" key="2">
    <source>
        <dbReference type="ARBA" id="ARBA00022692"/>
    </source>
</evidence>
<comment type="subcellular location">
    <subcellularLocation>
        <location evidence="1">Membrane</location>
        <topology evidence="1">Multi-pass membrane protein</topology>
    </subcellularLocation>
</comment>
<reference evidence="5 6" key="1">
    <citation type="submission" date="2024-01" db="EMBL/GenBank/DDBJ databases">
        <title>The complete chloroplast genome sequence of Lithospermum erythrorhizon: insights into the phylogenetic relationship among Boraginaceae species and the maternal lineages of purple gromwells.</title>
        <authorList>
            <person name="Okada T."/>
            <person name="Watanabe K."/>
        </authorList>
    </citation>
    <scope>NUCLEOTIDE SEQUENCE [LARGE SCALE GENOMIC DNA]</scope>
</reference>
<evidence type="ECO:0000256" key="4">
    <source>
        <dbReference type="ARBA" id="ARBA00023136"/>
    </source>
</evidence>
<name>A0AAV3PAN1_LITER</name>
<keyword evidence="3" id="KW-1133">Transmembrane helix</keyword>
<dbReference type="GO" id="GO:0042721">
    <property type="term" value="C:TIM22 mitochondrial import inner membrane insertion complex"/>
    <property type="evidence" value="ECO:0007669"/>
    <property type="project" value="InterPro"/>
</dbReference>
<dbReference type="PANTHER" id="PTHR14110">
    <property type="entry name" value="MITOCHONDRIAL IMPORT INNER MEMBRANE TRANSLOCASE SUBUNIT TIM22"/>
    <property type="match status" value="1"/>
</dbReference>
<evidence type="ECO:0000256" key="1">
    <source>
        <dbReference type="ARBA" id="ARBA00004141"/>
    </source>
</evidence>
<keyword evidence="6" id="KW-1185">Reference proteome</keyword>
<gene>
    <name evidence="5" type="ORF">LIER_07894</name>
</gene>
<sequence length="131" mass="14103">MQASIEHDIPCSSLAVDSAIRLGSAGLLWGWCIGGYDANKLGLNGVARVPHLAQSVGRFGFQWALFAAIFSSTRCGMQRYRRTNDWVNAFVGGAAAGLAIGAGTRNWKQVAGVTGFLGIIYHHMDSNENFR</sequence>
<dbReference type="PANTHER" id="PTHR14110:SF5">
    <property type="entry name" value="OUTER ENVELOPE PORE PROTEIN 16-4, CHLOROPLASTIC"/>
    <property type="match status" value="1"/>
</dbReference>
<dbReference type="GO" id="GO:0045039">
    <property type="term" value="P:protein insertion into mitochondrial inner membrane"/>
    <property type="evidence" value="ECO:0007669"/>
    <property type="project" value="InterPro"/>
</dbReference>
<organism evidence="5 6">
    <name type="scientific">Lithospermum erythrorhizon</name>
    <name type="common">Purple gromwell</name>
    <name type="synonym">Lithospermum officinale var. erythrorhizon</name>
    <dbReference type="NCBI Taxonomy" id="34254"/>
    <lineage>
        <taxon>Eukaryota</taxon>
        <taxon>Viridiplantae</taxon>
        <taxon>Streptophyta</taxon>
        <taxon>Embryophyta</taxon>
        <taxon>Tracheophyta</taxon>
        <taxon>Spermatophyta</taxon>
        <taxon>Magnoliopsida</taxon>
        <taxon>eudicotyledons</taxon>
        <taxon>Gunneridae</taxon>
        <taxon>Pentapetalae</taxon>
        <taxon>asterids</taxon>
        <taxon>lamiids</taxon>
        <taxon>Boraginales</taxon>
        <taxon>Boraginaceae</taxon>
        <taxon>Boraginoideae</taxon>
        <taxon>Lithospermeae</taxon>
        <taxon>Lithospermum</taxon>
    </lineage>
</organism>
<dbReference type="GO" id="GO:0030943">
    <property type="term" value="F:mitochondrion targeting sequence binding"/>
    <property type="evidence" value="ECO:0007669"/>
    <property type="project" value="TreeGrafter"/>
</dbReference>
<protein>
    <submittedName>
        <fullName evidence="5">Transporter</fullName>
    </submittedName>
</protein>
<dbReference type="AlphaFoldDB" id="A0AAV3PAN1"/>
<evidence type="ECO:0000313" key="5">
    <source>
        <dbReference type="EMBL" id="GAA0148455.1"/>
    </source>
</evidence>
<accession>A0AAV3PAN1</accession>
<proteinExistence type="predicted"/>
<dbReference type="GO" id="GO:0008320">
    <property type="term" value="F:protein transmembrane transporter activity"/>
    <property type="evidence" value="ECO:0007669"/>
    <property type="project" value="TreeGrafter"/>
</dbReference>
<dbReference type="Pfam" id="PF02466">
    <property type="entry name" value="Tim17"/>
    <property type="match status" value="1"/>
</dbReference>
<keyword evidence="4" id="KW-0472">Membrane</keyword>
<dbReference type="InterPro" id="IPR039175">
    <property type="entry name" value="TIM22"/>
</dbReference>
<dbReference type="EMBL" id="BAABME010001241">
    <property type="protein sequence ID" value="GAA0148455.1"/>
    <property type="molecule type" value="Genomic_DNA"/>
</dbReference>
<comment type="caution">
    <text evidence="5">The sequence shown here is derived from an EMBL/GenBank/DDBJ whole genome shotgun (WGS) entry which is preliminary data.</text>
</comment>
<keyword evidence="2" id="KW-0812">Transmembrane</keyword>
<evidence type="ECO:0000256" key="3">
    <source>
        <dbReference type="ARBA" id="ARBA00022989"/>
    </source>
</evidence>
<dbReference type="Proteomes" id="UP001454036">
    <property type="component" value="Unassembled WGS sequence"/>
</dbReference>
<evidence type="ECO:0000313" key="6">
    <source>
        <dbReference type="Proteomes" id="UP001454036"/>
    </source>
</evidence>